<keyword evidence="1" id="KW-0472">Membrane</keyword>
<evidence type="ECO:0000313" key="3">
    <source>
        <dbReference type="Proteomes" id="UP000012589"/>
    </source>
</evidence>
<reference evidence="2 3" key="1">
    <citation type="journal article" date="2014" name="Genome Announc.">
        <title>Draft genome sequences of the altered schaedler flora, a defined bacterial community from gnotobiotic mice.</title>
        <authorList>
            <person name="Wannemuehler M.J."/>
            <person name="Overstreet A.M."/>
            <person name="Ward D.V."/>
            <person name="Phillips G.J."/>
        </authorList>
    </citation>
    <scope>NUCLEOTIDE SEQUENCE [LARGE SCALE GENOMIC DNA]</scope>
    <source>
        <strain evidence="2 3">ASF492</strain>
    </source>
</reference>
<proteinExistence type="predicted"/>
<dbReference type="STRING" id="1235802.C823_00974"/>
<dbReference type="EMBL" id="AQFT01000025">
    <property type="protein sequence ID" value="EMZ35843.1"/>
    <property type="molecule type" value="Genomic_DNA"/>
</dbReference>
<keyword evidence="1" id="KW-1133">Transmembrane helix</keyword>
<comment type="caution">
    <text evidence="2">The sequence shown here is derived from an EMBL/GenBank/DDBJ whole genome shotgun (WGS) entry which is preliminary data.</text>
</comment>
<evidence type="ECO:0000313" key="2">
    <source>
        <dbReference type="EMBL" id="EMZ35843.1"/>
    </source>
</evidence>
<sequence>MKKKNDENVMAAGFALTGLSGGNAVMMTISNVLKGCGVGMAGSMALGMVGDTITYGKLKSGIDTVGMGNAGISATQKIGLGLGQAVFGWGLTAAGMDGTPDAQGIAQPESVTAAINFMYGWLPAVMAGVMFILFLLF</sequence>
<protein>
    <submittedName>
        <fullName evidence="2">Uncharacterized protein</fullName>
    </submittedName>
</protein>
<accession>N2BBI3</accession>
<dbReference type="OrthoDB" id="10001693at2"/>
<evidence type="ECO:0000256" key="1">
    <source>
        <dbReference type="SAM" id="Phobius"/>
    </source>
</evidence>
<organism evidence="2 3">
    <name type="scientific">Eubacterium plexicaudatum ASF492</name>
    <dbReference type="NCBI Taxonomy" id="1235802"/>
    <lineage>
        <taxon>Bacteria</taxon>
        <taxon>Bacillati</taxon>
        <taxon>Bacillota</taxon>
        <taxon>Clostridia</taxon>
        <taxon>Eubacteriales</taxon>
        <taxon>Eubacteriaceae</taxon>
        <taxon>Eubacterium</taxon>
    </lineage>
</organism>
<dbReference type="eggNOG" id="COG2211">
    <property type="taxonomic scope" value="Bacteria"/>
</dbReference>
<dbReference type="Proteomes" id="UP000012589">
    <property type="component" value="Unassembled WGS sequence"/>
</dbReference>
<dbReference type="HOGENOM" id="CLU_1862170_0_0_9"/>
<gene>
    <name evidence="2" type="ORF">C823_00974</name>
</gene>
<name>N2BBI3_9FIRM</name>
<dbReference type="AlphaFoldDB" id="N2BBI3"/>
<feature type="transmembrane region" description="Helical" evidence="1">
    <location>
        <begin position="117"/>
        <end position="136"/>
    </location>
</feature>
<dbReference type="PATRIC" id="fig|1235802.3.peg.1044"/>
<keyword evidence="3" id="KW-1185">Reference proteome</keyword>
<keyword evidence="1" id="KW-0812">Transmembrane</keyword>
<dbReference type="Pfam" id="PF13347">
    <property type="entry name" value="MFS_2"/>
    <property type="match status" value="1"/>
</dbReference>